<reference evidence="5" key="1">
    <citation type="submission" date="2012-06" db="EMBL/GenBank/DDBJ databases">
        <title>The complete genome of Flexibacter litoralis DSM 6794.</title>
        <authorList>
            <person name="Lucas S."/>
            <person name="Copeland A."/>
            <person name="Lapidus A."/>
            <person name="Glavina del Rio T."/>
            <person name="Dalin E."/>
            <person name="Tice H."/>
            <person name="Bruce D."/>
            <person name="Goodwin L."/>
            <person name="Pitluck S."/>
            <person name="Peters L."/>
            <person name="Ovchinnikova G."/>
            <person name="Lu M."/>
            <person name="Kyrpides N."/>
            <person name="Mavromatis K."/>
            <person name="Ivanova N."/>
            <person name="Brettin T."/>
            <person name="Detter J.C."/>
            <person name="Han C."/>
            <person name="Larimer F."/>
            <person name="Land M."/>
            <person name="Hauser L."/>
            <person name="Markowitz V."/>
            <person name="Cheng J.-F."/>
            <person name="Hugenholtz P."/>
            <person name="Woyke T."/>
            <person name="Wu D."/>
            <person name="Spring S."/>
            <person name="Lang E."/>
            <person name="Kopitz M."/>
            <person name="Brambilla E."/>
            <person name="Klenk H.-P."/>
            <person name="Eisen J.A."/>
        </authorList>
    </citation>
    <scope>NUCLEOTIDE SEQUENCE [LARGE SCALE GENOMIC DNA]</scope>
    <source>
        <strain evidence="5">ATCC 23117 / DSM 6794 / NBRC 15988 / NCIMB 1366 / Sio-4</strain>
    </source>
</reference>
<feature type="transmembrane region" description="Helical" evidence="2">
    <location>
        <begin position="476"/>
        <end position="495"/>
    </location>
</feature>
<evidence type="ECO:0000256" key="2">
    <source>
        <dbReference type="SAM" id="Phobius"/>
    </source>
</evidence>
<name>I4AQS4_BERLS</name>
<protein>
    <submittedName>
        <fullName evidence="4">Putative GTPase</fullName>
    </submittedName>
</protein>
<dbReference type="Gene3D" id="3.40.50.300">
    <property type="entry name" value="P-loop containing nucleotide triphosphate hydrolases"/>
    <property type="match status" value="1"/>
</dbReference>
<dbReference type="Pfam" id="PF01926">
    <property type="entry name" value="MMR_HSR1"/>
    <property type="match status" value="1"/>
</dbReference>
<feature type="transmembrane region" description="Helical" evidence="2">
    <location>
        <begin position="448"/>
        <end position="470"/>
    </location>
</feature>
<proteinExistence type="predicted"/>
<dbReference type="PANTHER" id="PTHR43681:SF1">
    <property type="entry name" value="SARCALUMENIN"/>
    <property type="match status" value="1"/>
</dbReference>
<feature type="coiled-coil region" evidence="1">
    <location>
        <begin position="545"/>
        <end position="572"/>
    </location>
</feature>
<dbReference type="CDD" id="cd09912">
    <property type="entry name" value="DLP_2"/>
    <property type="match status" value="1"/>
</dbReference>
<dbReference type="HOGENOM" id="CLU_014646_1_0_10"/>
<feature type="domain" description="G" evidence="3">
    <location>
        <begin position="54"/>
        <end position="183"/>
    </location>
</feature>
<dbReference type="AlphaFoldDB" id="I4AQS4"/>
<dbReference type="PANTHER" id="PTHR43681">
    <property type="entry name" value="TRANSMEMBRANE GTPASE FZO"/>
    <property type="match status" value="1"/>
</dbReference>
<keyword evidence="5" id="KW-1185">Reference proteome</keyword>
<dbReference type="eggNOG" id="COG0699">
    <property type="taxonomic scope" value="Bacteria"/>
</dbReference>
<sequence length="574" mass="65713">MKSRIIDKRLQKFRLRLDETIKNLHNLTQNIQSKELSNTVSELRQRINEPYMFVVVGEVKAGKSSFVNALLETEKDICKVAPDPCTDTVQQILYGEEEQIMVMNPHLKKILLPVEILKEIAIVDTPGTNAISEGHQKITEDFIPSSDLIVFVFEAKNPYRQSSWDFFDFIHKDWRKKIIFVLQQSDLLNESDLNTNIEGVRKHAEKKGLLEPQIFAVSAKLEKEGNHEESHFAGIREYIKDNITGGRAPLLKLKNNIDTSKTILSRIKEGVNLREKQLQADNKFRLDVKKTLNDQEKKSLYQVDVLIENILGAYENITRETEQEISKGLNPFNLLGKSFKSMLSDKESVKMWFERVAQNLERNLTKTLTDKLGEGITAIADTIQQMAKMIDLQLNNSPKILKENHVIFGDIADRRSRVLQDLQTEFHEFTKETENFVQRDLFPKETSFATDFAAGGGLAIVGVALTVLTQGAVFDITGGIITTVGLLFTGVTVMVKKQKIMQKYREQIAQGKQALKEEIYLKLSTYIANLKNQIDANFKDFDLLMEMEDKQILELKNQYEAIDRELEKILDELI</sequence>
<keyword evidence="2" id="KW-1133">Transmembrane helix</keyword>
<dbReference type="InterPro" id="IPR051943">
    <property type="entry name" value="TRAFAC_Dynamin-like_GTPase"/>
</dbReference>
<dbReference type="OrthoDB" id="9816479at2"/>
<evidence type="ECO:0000259" key="3">
    <source>
        <dbReference type="Pfam" id="PF01926"/>
    </source>
</evidence>
<keyword evidence="2" id="KW-0812">Transmembrane</keyword>
<dbReference type="EMBL" id="CP003345">
    <property type="protein sequence ID" value="AFM06309.1"/>
    <property type="molecule type" value="Genomic_DNA"/>
</dbReference>
<dbReference type="Proteomes" id="UP000006054">
    <property type="component" value="Chromosome"/>
</dbReference>
<keyword evidence="2" id="KW-0472">Membrane</keyword>
<dbReference type="InterPro" id="IPR027417">
    <property type="entry name" value="P-loop_NTPase"/>
</dbReference>
<gene>
    <name evidence="4" type="ordered locus">Fleli_4009</name>
</gene>
<dbReference type="InterPro" id="IPR006073">
    <property type="entry name" value="GTP-bd"/>
</dbReference>
<accession>I4AQS4</accession>
<feature type="coiled-coil region" evidence="1">
    <location>
        <begin position="10"/>
        <end position="37"/>
    </location>
</feature>
<dbReference type="RefSeq" id="WP_014799732.1">
    <property type="nucleotide sequence ID" value="NC_018018.1"/>
</dbReference>
<dbReference type="KEGG" id="fli:Fleli_4009"/>
<evidence type="ECO:0000256" key="1">
    <source>
        <dbReference type="SAM" id="Coils"/>
    </source>
</evidence>
<dbReference type="STRING" id="880071.Fleli_4009"/>
<evidence type="ECO:0000313" key="5">
    <source>
        <dbReference type="Proteomes" id="UP000006054"/>
    </source>
</evidence>
<keyword evidence="1" id="KW-0175">Coiled coil</keyword>
<organism evidence="4 5">
    <name type="scientific">Bernardetia litoralis (strain ATCC 23117 / DSM 6794 / NBRC 15988 / NCIMB 1366 / Fx l1 / Sio-4)</name>
    <name type="common">Flexibacter litoralis</name>
    <dbReference type="NCBI Taxonomy" id="880071"/>
    <lineage>
        <taxon>Bacteria</taxon>
        <taxon>Pseudomonadati</taxon>
        <taxon>Bacteroidota</taxon>
        <taxon>Cytophagia</taxon>
        <taxon>Cytophagales</taxon>
        <taxon>Bernardetiaceae</taxon>
        <taxon>Bernardetia</taxon>
    </lineage>
</organism>
<dbReference type="GO" id="GO:0005525">
    <property type="term" value="F:GTP binding"/>
    <property type="evidence" value="ECO:0007669"/>
    <property type="project" value="InterPro"/>
</dbReference>
<evidence type="ECO:0000313" key="4">
    <source>
        <dbReference type="EMBL" id="AFM06309.1"/>
    </source>
</evidence>
<dbReference type="PATRIC" id="fig|880071.3.peg.4009"/>
<dbReference type="SUPFAM" id="SSF52540">
    <property type="entry name" value="P-loop containing nucleoside triphosphate hydrolases"/>
    <property type="match status" value="1"/>
</dbReference>